<dbReference type="InterPro" id="IPR016983">
    <property type="entry name" value="UCP031804"/>
</dbReference>
<evidence type="ECO:0000313" key="7">
    <source>
        <dbReference type="EMBL" id="WPK12888.1"/>
    </source>
</evidence>
<keyword evidence="2 5" id="KW-0812">Transmembrane</keyword>
<gene>
    <name evidence="7" type="ORF">R6U77_04050</name>
</gene>
<keyword evidence="4 5" id="KW-0472">Membrane</keyword>
<sequence>MAEFEDMIAGKDKHFSNDKFLTKVKSTGLKLGMSALHSTSTLFFALKSPNMSKANKLIILGALGYFILPLDVVADLLPFVGLTDDVFVITAALTKVYSSITDDTKIEAHQFLKKTFGEKYDYEEEL</sequence>
<keyword evidence="8" id="KW-1185">Reference proteome</keyword>
<evidence type="ECO:0000256" key="1">
    <source>
        <dbReference type="ARBA" id="ARBA00004127"/>
    </source>
</evidence>
<dbReference type="Pfam" id="PF06803">
    <property type="entry name" value="DUF1232"/>
    <property type="match status" value="1"/>
</dbReference>
<keyword evidence="3 5" id="KW-1133">Transmembrane helix</keyword>
<name>A0ABZ0S1H8_9BACI</name>
<evidence type="ECO:0000259" key="6">
    <source>
        <dbReference type="Pfam" id="PF06803"/>
    </source>
</evidence>
<comment type="subcellular location">
    <subcellularLocation>
        <location evidence="1">Endomembrane system</location>
        <topology evidence="1">Multi-pass membrane protein</topology>
    </subcellularLocation>
</comment>
<organism evidence="7 8">
    <name type="scientific">Lysinibacillus louembei</name>
    <dbReference type="NCBI Taxonomy" id="1470088"/>
    <lineage>
        <taxon>Bacteria</taxon>
        <taxon>Bacillati</taxon>
        <taxon>Bacillota</taxon>
        <taxon>Bacilli</taxon>
        <taxon>Bacillales</taxon>
        <taxon>Bacillaceae</taxon>
        <taxon>Lysinibacillus</taxon>
    </lineage>
</organism>
<evidence type="ECO:0000256" key="4">
    <source>
        <dbReference type="ARBA" id="ARBA00023136"/>
    </source>
</evidence>
<proteinExistence type="predicted"/>
<accession>A0ABZ0S1H8</accession>
<reference evidence="7 8" key="1">
    <citation type="submission" date="2023-09" db="EMBL/GenBank/DDBJ databases">
        <authorList>
            <person name="Page C.A."/>
            <person name="Perez-Diaz I.M."/>
        </authorList>
    </citation>
    <scope>NUCLEOTIDE SEQUENCE [LARGE SCALE GENOMIC DNA]</scope>
    <source>
        <strain evidence="7 8">Ll15</strain>
    </source>
</reference>
<feature type="transmembrane region" description="Helical" evidence="5">
    <location>
        <begin position="58"/>
        <end position="80"/>
    </location>
</feature>
<dbReference type="Proteomes" id="UP001322664">
    <property type="component" value="Chromosome"/>
</dbReference>
<dbReference type="EMBL" id="CP137624">
    <property type="protein sequence ID" value="WPK12888.1"/>
    <property type="molecule type" value="Genomic_DNA"/>
</dbReference>
<feature type="domain" description="DUF1232" evidence="6">
    <location>
        <begin position="56"/>
        <end position="90"/>
    </location>
</feature>
<dbReference type="RefSeq" id="WP_293928927.1">
    <property type="nucleotide sequence ID" value="NZ_CP137624.1"/>
</dbReference>
<protein>
    <submittedName>
        <fullName evidence="7">DUF1232 domain-containing protein</fullName>
    </submittedName>
</protein>
<dbReference type="InterPro" id="IPR010652">
    <property type="entry name" value="DUF1232"/>
</dbReference>
<evidence type="ECO:0000313" key="8">
    <source>
        <dbReference type="Proteomes" id="UP001322664"/>
    </source>
</evidence>
<dbReference type="PIRSF" id="PIRSF031804">
    <property type="entry name" value="UCP031804"/>
    <property type="match status" value="1"/>
</dbReference>
<evidence type="ECO:0000256" key="3">
    <source>
        <dbReference type="ARBA" id="ARBA00022989"/>
    </source>
</evidence>
<evidence type="ECO:0000256" key="2">
    <source>
        <dbReference type="ARBA" id="ARBA00022692"/>
    </source>
</evidence>
<evidence type="ECO:0000256" key="5">
    <source>
        <dbReference type="SAM" id="Phobius"/>
    </source>
</evidence>